<keyword evidence="3" id="KW-1185">Reference proteome</keyword>
<accession>A0A1P8MWM3</accession>
<dbReference type="PANTHER" id="PTHR11311:SF15">
    <property type="entry name" value="SPONDIN-2"/>
    <property type="match status" value="1"/>
</dbReference>
<dbReference type="STRING" id="299262.BWR18_12825"/>
<dbReference type="KEGG" id="tom:BWR18_12825"/>
<dbReference type="GO" id="GO:0031012">
    <property type="term" value="C:extracellular matrix"/>
    <property type="evidence" value="ECO:0007669"/>
    <property type="project" value="TreeGrafter"/>
</dbReference>
<dbReference type="NCBIfam" id="NF038123">
    <property type="entry name" value="NF038123_dom"/>
    <property type="match status" value="1"/>
</dbReference>
<dbReference type="EMBL" id="CP019312">
    <property type="protein sequence ID" value="APX12464.1"/>
    <property type="molecule type" value="Genomic_DNA"/>
</dbReference>
<dbReference type="Proteomes" id="UP000186336">
    <property type="component" value="Chromosome"/>
</dbReference>
<protein>
    <recommendedName>
        <fullName evidence="1">Spondin domain-containing protein</fullName>
    </recommendedName>
</protein>
<dbReference type="InterPro" id="IPR009465">
    <property type="entry name" value="Spondin_N"/>
</dbReference>
<evidence type="ECO:0000259" key="1">
    <source>
        <dbReference type="PROSITE" id="PS51020"/>
    </source>
</evidence>
<feature type="domain" description="Spondin" evidence="1">
    <location>
        <begin position="1"/>
        <end position="188"/>
    </location>
</feature>
<dbReference type="InterPro" id="IPR051418">
    <property type="entry name" value="Spondin/Thrombospondin_T1"/>
</dbReference>
<name>A0A1P8MWM3_9RHOB</name>
<organism evidence="2 3">
    <name type="scientific">Tateyamaria omphalii</name>
    <dbReference type="NCBI Taxonomy" id="299262"/>
    <lineage>
        <taxon>Bacteria</taxon>
        <taxon>Pseudomonadati</taxon>
        <taxon>Pseudomonadota</taxon>
        <taxon>Alphaproteobacteria</taxon>
        <taxon>Rhodobacterales</taxon>
        <taxon>Roseobacteraceae</taxon>
        <taxon>Tateyamaria</taxon>
    </lineage>
</organism>
<dbReference type="InterPro" id="IPR038678">
    <property type="entry name" value="Spondin_N_sf"/>
</dbReference>
<sequence length="198" mass="21633">MLVAAGLAAAQETARYRVDVSLTWSAPDLDAHWSRLIAFAHSSRYSLFRDGDTASSGVALVATNGRVNVLEAELAEGRRRGRVGEHLLVPGIASPGAFSFELTVDEMQDYISFVTMLAPSPDWFSGVNGVHVRDGNVWRDDITVVLWPWDAGADSGPNYTGPNIDTQPRQSIRLLTHPDFLKEDGLRPVGEATFTRLP</sequence>
<evidence type="ECO:0000313" key="3">
    <source>
        <dbReference type="Proteomes" id="UP000186336"/>
    </source>
</evidence>
<dbReference type="PANTHER" id="PTHR11311">
    <property type="entry name" value="SPONDIN"/>
    <property type="match status" value="1"/>
</dbReference>
<dbReference type="GO" id="GO:0007155">
    <property type="term" value="P:cell adhesion"/>
    <property type="evidence" value="ECO:0007669"/>
    <property type="project" value="TreeGrafter"/>
</dbReference>
<dbReference type="PROSITE" id="PS51020">
    <property type="entry name" value="SPONDIN"/>
    <property type="match status" value="1"/>
</dbReference>
<evidence type="ECO:0000313" key="2">
    <source>
        <dbReference type="EMBL" id="APX12464.1"/>
    </source>
</evidence>
<dbReference type="Pfam" id="PF06468">
    <property type="entry name" value="Spond_N"/>
    <property type="match status" value="1"/>
</dbReference>
<dbReference type="RefSeq" id="WP_076628777.1">
    <property type="nucleotide sequence ID" value="NZ_CP019312.1"/>
</dbReference>
<dbReference type="AlphaFoldDB" id="A0A1P8MWM3"/>
<dbReference type="Gene3D" id="2.60.40.2130">
    <property type="entry name" value="F-spondin domain"/>
    <property type="match status" value="1"/>
</dbReference>
<proteinExistence type="predicted"/>
<reference evidence="2 3" key="1">
    <citation type="submission" date="2017-01" db="EMBL/GenBank/DDBJ databases">
        <title>Complete genome of Tateyamaria omphalii DOK1-4 isolated from seawater in Dokdo.</title>
        <authorList>
            <person name="Kim J.H."/>
            <person name="Chi W.-J."/>
        </authorList>
    </citation>
    <scope>NUCLEOTIDE SEQUENCE [LARGE SCALE GENOMIC DNA]</scope>
    <source>
        <strain evidence="2 3">DOK1-4</strain>
    </source>
</reference>
<gene>
    <name evidence="2" type="ORF">BWR18_12825</name>
</gene>